<organism evidence="1 2">
    <name type="scientific">Chondromyces crocatus</name>
    <dbReference type="NCBI Taxonomy" id="52"/>
    <lineage>
        <taxon>Bacteria</taxon>
        <taxon>Pseudomonadati</taxon>
        <taxon>Myxococcota</taxon>
        <taxon>Polyangia</taxon>
        <taxon>Polyangiales</taxon>
        <taxon>Polyangiaceae</taxon>
        <taxon>Chondromyces</taxon>
    </lineage>
</organism>
<keyword evidence="2" id="KW-1185">Reference proteome</keyword>
<evidence type="ECO:0000313" key="2">
    <source>
        <dbReference type="Proteomes" id="UP000067626"/>
    </source>
</evidence>
<protein>
    <submittedName>
        <fullName evidence="1">Uncharacterized protein</fullName>
    </submittedName>
</protein>
<dbReference type="KEGG" id="ccro:CMC5_038400"/>
<reference evidence="1 2" key="1">
    <citation type="submission" date="2015-07" db="EMBL/GenBank/DDBJ databases">
        <title>Genome analysis of myxobacterium Chondromyces crocatus Cm c5 reveals a high potential for natural compound synthesis and the genetic basis for the loss of fruiting body formation.</title>
        <authorList>
            <person name="Zaburannyi N."/>
            <person name="Bunk B."/>
            <person name="Maier J."/>
            <person name="Overmann J."/>
            <person name="Mueller R."/>
        </authorList>
    </citation>
    <scope>NUCLEOTIDE SEQUENCE [LARGE SCALE GENOMIC DNA]</scope>
    <source>
        <strain evidence="1 2">Cm c5</strain>
    </source>
</reference>
<evidence type="ECO:0000313" key="1">
    <source>
        <dbReference type="EMBL" id="AKT39691.1"/>
    </source>
</evidence>
<dbReference type="AlphaFoldDB" id="A0A0K1EFP9"/>
<accession>A0A0K1EFP9</accession>
<dbReference type="Proteomes" id="UP000067626">
    <property type="component" value="Chromosome"/>
</dbReference>
<sequence>MRLPSRGSPVSCSTVLTIRRDPFPFEPARDLLGIVRVIYADAHARGADPARLRGIREVGAELRTAIDLAKRHPPGTLGFSSAWVRVERATTQVGDLVDALTPAAPLIRTAIARAKKRSPPR</sequence>
<proteinExistence type="predicted"/>
<dbReference type="STRING" id="52.CMC5_038400"/>
<name>A0A0K1EFP9_CHOCO</name>
<gene>
    <name evidence="1" type="ORF">CMC5_038400</name>
</gene>
<dbReference type="EMBL" id="CP012159">
    <property type="protein sequence ID" value="AKT39691.1"/>
    <property type="molecule type" value="Genomic_DNA"/>
</dbReference>